<dbReference type="AlphaFoldDB" id="A0AB39BHT0"/>
<keyword evidence="6 10" id="KW-0067">ATP-binding</keyword>
<evidence type="ECO:0000256" key="8">
    <source>
        <dbReference type="ARBA" id="ARBA00023136"/>
    </source>
</evidence>
<gene>
    <name evidence="10" type="ORF">ABFY20_02525</name>
</gene>
<evidence type="ECO:0000256" key="7">
    <source>
        <dbReference type="ARBA" id="ARBA00022967"/>
    </source>
</evidence>
<dbReference type="InterPro" id="IPR003439">
    <property type="entry name" value="ABC_transporter-like_ATP-bd"/>
</dbReference>
<dbReference type="PROSITE" id="PS00211">
    <property type="entry name" value="ABC_TRANSPORTER_1"/>
    <property type="match status" value="1"/>
</dbReference>
<evidence type="ECO:0000313" key="10">
    <source>
        <dbReference type="EMBL" id="XDI05993.1"/>
    </source>
</evidence>
<keyword evidence="5" id="KW-0547">Nucleotide-binding</keyword>
<dbReference type="SUPFAM" id="SSF52540">
    <property type="entry name" value="P-loop containing nucleoside triphosphate hydrolases"/>
    <property type="match status" value="2"/>
</dbReference>
<evidence type="ECO:0000256" key="4">
    <source>
        <dbReference type="ARBA" id="ARBA00022737"/>
    </source>
</evidence>
<evidence type="ECO:0000256" key="1">
    <source>
        <dbReference type="ARBA" id="ARBA00022448"/>
    </source>
</evidence>
<keyword evidence="2" id="KW-1003">Cell membrane</keyword>
<keyword evidence="1" id="KW-0813">Transport</keyword>
<dbReference type="PANTHER" id="PTHR43790">
    <property type="entry name" value="CARBOHYDRATE TRANSPORT ATP-BINDING PROTEIN MG119-RELATED"/>
    <property type="match status" value="1"/>
</dbReference>
<protein>
    <submittedName>
        <fullName evidence="10">Sugar ABC transporter ATP-binding protein</fullName>
    </submittedName>
</protein>
<keyword evidence="8" id="KW-0472">Membrane</keyword>
<accession>A0AB39BHT0</accession>
<dbReference type="RefSeq" id="WP_368498382.1">
    <property type="nucleotide sequence ID" value="NZ_CP162511.1"/>
</dbReference>
<dbReference type="CDD" id="cd03216">
    <property type="entry name" value="ABC_Carb_Monos_I"/>
    <property type="match status" value="1"/>
</dbReference>
<dbReference type="InterPro" id="IPR050107">
    <property type="entry name" value="ABC_carbohydrate_import_ATPase"/>
</dbReference>
<name>A0AB39BHT0_9MICO</name>
<dbReference type="Pfam" id="PF00005">
    <property type="entry name" value="ABC_tran"/>
    <property type="match status" value="2"/>
</dbReference>
<dbReference type="GO" id="GO:0005524">
    <property type="term" value="F:ATP binding"/>
    <property type="evidence" value="ECO:0007669"/>
    <property type="project" value="UniProtKB-KW"/>
</dbReference>
<keyword evidence="3" id="KW-0762">Sugar transport</keyword>
<evidence type="ECO:0000256" key="3">
    <source>
        <dbReference type="ARBA" id="ARBA00022597"/>
    </source>
</evidence>
<dbReference type="InterPro" id="IPR017871">
    <property type="entry name" value="ABC_transporter-like_CS"/>
</dbReference>
<feature type="domain" description="ABC transporter" evidence="9">
    <location>
        <begin position="258"/>
        <end position="501"/>
    </location>
</feature>
<organism evidence="10">
    <name type="scientific">Herbiconiux sp. A18JL235</name>
    <dbReference type="NCBI Taxonomy" id="3152363"/>
    <lineage>
        <taxon>Bacteria</taxon>
        <taxon>Bacillati</taxon>
        <taxon>Actinomycetota</taxon>
        <taxon>Actinomycetes</taxon>
        <taxon>Micrococcales</taxon>
        <taxon>Microbacteriaceae</taxon>
        <taxon>Herbiconiux</taxon>
    </lineage>
</organism>
<dbReference type="PROSITE" id="PS50893">
    <property type="entry name" value="ABC_TRANSPORTER_2"/>
    <property type="match status" value="2"/>
</dbReference>
<keyword evidence="7" id="KW-1278">Translocase</keyword>
<dbReference type="InterPro" id="IPR027417">
    <property type="entry name" value="P-loop_NTPase"/>
</dbReference>
<sequence>MADGTPAAPARLVATGLSKRYGAVQALADVDFDLRPGEVVALLGENGAGKSTLVKVLSGLVTPDTGTITMDGEPVNISSSARSQAAGIAVVQQEYSTVGALSVAENLVLGKANSPFLWTRGRLRAEAQALLGEVGLGHIDPSTKVEELSVAEMQLLEVARVLAREARVVIFDEPTAALSDAETEKVLAVVRGLAAKGISIVYVTHRLPEVFAIADRVSIFRNGRSLPSVAIGDIDVAGIIQMMLGRTLETMYPERRPVEGDERLVLRDVVISGLSAPVSLSARRGEILGLTGQLGSGADLVVKALASETPILGGVVEVDGSPLKAKDRSKGLADGITYCSPDRKRSGIFAGLSIVRNLSSSWLSSVATAGTVSTRRERSAAEALASAFAIDSKRLGSSVGKLSGGNQQKVALAKWLGNNPTLFLVEEPTRGVDVGARSDIYAKLRGLCEQGMTVVVSSSDTNEIHGLCDTIATFYHGEMVGVGPADDWTEDALVAAVMNRSEK</sequence>
<dbReference type="GO" id="GO:0016887">
    <property type="term" value="F:ATP hydrolysis activity"/>
    <property type="evidence" value="ECO:0007669"/>
    <property type="project" value="InterPro"/>
</dbReference>
<dbReference type="InterPro" id="IPR003593">
    <property type="entry name" value="AAA+_ATPase"/>
</dbReference>
<evidence type="ECO:0000256" key="6">
    <source>
        <dbReference type="ARBA" id="ARBA00022840"/>
    </source>
</evidence>
<evidence type="ECO:0000259" key="9">
    <source>
        <dbReference type="PROSITE" id="PS50893"/>
    </source>
</evidence>
<dbReference type="Gene3D" id="3.40.50.300">
    <property type="entry name" value="P-loop containing nucleotide triphosphate hydrolases"/>
    <property type="match status" value="2"/>
</dbReference>
<reference evidence="10" key="1">
    <citation type="submission" date="2024-05" db="EMBL/GenBank/DDBJ databases">
        <title>Herbiconiux sp. A18JL235.</title>
        <authorList>
            <person name="Zhang G."/>
        </authorList>
    </citation>
    <scope>NUCLEOTIDE SEQUENCE</scope>
    <source>
        <strain evidence="10">A18JL235</strain>
    </source>
</reference>
<dbReference type="SMART" id="SM00382">
    <property type="entry name" value="AAA"/>
    <property type="match status" value="2"/>
</dbReference>
<dbReference type="CDD" id="cd03215">
    <property type="entry name" value="ABC_Carb_Monos_II"/>
    <property type="match status" value="1"/>
</dbReference>
<proteinExistence type="predicted"/>
<evidence type="ECO:0000256" key="2">
    <source>
        <dbReference type="ARBA" id="ARBA00022475"/>
    </source>
</evidence>
<evidence type="ECO:0000256" key="5">
    <source>
        <dbReference type="ARBA" id="ARBA00022741"/>
    </source>
</evidence>
<feature type="domain" description="ABC transporter" evidence="9">
    <location>
        <begin position="12"/>
        <end position="247"/>
    </location>
</feature>
<dbReference type="PANTHER" id="PTHR43790:SF3">
    <property type="entry name" value="D-ALLOSE IMPORT ATP-BINDING PROTEIN ALSA-RELATED"/>
    <property type="match status" value="1"/>
</dbReference>
<keyword evidence="4" id="KW-0677">Repeat</keyword>
<dbReference type="EMBL" id="CP162511">
    <property type="protein sequence ID" value="XDI05993.1"/>
    <property type="molecule type" value="Genomic_DNA"/>
</dbReference>